<dbReference type="InterPro" id="IPR025405">
    <property type="entry name" value="DUF4131"/>
</dbReference>
<dbReference type="PANTHER" id="PTHR30619:SF1">
    <property type="entry name" value="RECOMBINATION PROTEIN 2"/>
    <property type="match status" value="1"/>
</dbReference>
<feature type="transmembrane region" description="Helical" evidence="6">
    <location>
        <begin position="514"/>
        <end position="533"/>
    </location>
</feature>
<dbReference type="CDD" id="cd07731">
    <property type="entry name" value="ComA-like_MBL-fold"/>
    <property type="match status" value="1"/>
</dbReference>
<accession>A0A1W1VHP9</accession>
<keyword evidence="9" id="KW-1185">Reference proteome</keyword>
<dbReference type="NCBIfam" id="TIGR00361">
    <property type="entry name" value="ComEC_Rec2"/>
    <property type="match status" value="1"/>
</dbReference>
<dbReference type="Gene3D" id="3.60.15.10">
    <property type="entry name" value="Ribonuclease Z/Hydroxyacylglutathione hydrolase-like"/>
    <property type="match status" value="1"/>
</dbReference>
<name>A0A1W1VHP9_9FIRM</name>
<dbReference type="NCBIfam" id="TIGR00360">
    <property type="entry name" value="ComEC_N-term"/>
    <property type="match status" value="1"/>
</dbReference>
<feature type="transmembrane region" description="Helical" evidence="6">
    <location>
        <begin position="32"/>
        <end position="51"/>
    </location>
</feature>
<dbReference type="RefSeq" id="WP_084664148.1">
    <property type="nucleotide sequence ID" value="NZ_LT838272.1"/>
</dbReference>
<dbReference type="STRING" id="698762.SAMN00808754_0735"/>
<dbReference type="InterPro" id="IPR001279">
    <property type="entry name" value="Metallo-B-lactamas"/>
</dbReference>
<evidence type="ECO:0000313" key="9">
    <source>
        <dbReference type="Proteomes" id="UP000192569"/>
    </source>
</evidence>
<feature type="transmembrane region" description="Helical" evidence="6">
    <location>
        <begin position="476"/>
        <end position="494"/>
    </location>
</feature>
<keyword evidence="5 6" id="KW-0472">Membrane</keyword>
<evidence type="ECO:0000256" key="6">
    <source>
        <dbReference type="SAM" id="Phobius"/>
    </source>
</evidence>
<evidence type="ECO:0000259" key="7">
    <source>
        <dbReference type="SMART" id="SM00849"/>
    </source>
</evidence>
<dbReference type="SMART" id="SM00849">
    <property type="entry name" value="Lactamase_B"/>
    <property type="match status" value="1"/>
</dbReference>
<keyword evidence="3 6" id="KW-0812">Transmembrane</keyword>
<organism evidence="8 9">
    <name type="scientific">Thermanaeromonas toyohensis ToBE</name>
    <dbReference type="NCBI Taxonomy" id="698762"/>
    <lineage>
        <taxon>Bacteria</taxon>
        <taxon>Bacillati</taxon>
        <taxon>Bacillota</taxon>
        <taxon>Clostridia</taxon>
        <taxon>Neomoorellales</taxon>
        <taxon>Neomoorellaceae</taxon>
        <taxon>Thermanaeromonas</taxon>
    </lineage>
</organism>
<evidence type="ECO:0000256" key="2">
    <source>
        <dbReference type="ARBA" id="ARBA00022475"/>
    </source>
</evidence>
<keyword evidence="4 6" id="KW-1133">Transmembrane helix</keyword>
<feature type="domain" description="Metallo-beta-lactamase" evidence="7">
    <location>
        <begin position="550"/>
        <end position="732"/>
    </location>
</feature>
<protein>
    <submittedName>
        <fullName evidence="8">Competence protein ComEC</fullName>
    </submittedName>
</protein>
<evidence type="ECO:0000256" key="1">
    <source>
        <dbReference type="ARBA" id="ARBA00004651"/>
    </source>
</evidence>
<keyword evidence="2" id="KW-1003">Cell membrane</keyword>
<sequence length="825" mass="92265">MIYFLMGQYFIITGTLAFIIGLWLARWVVLPVIPALIIALGALVLLSFFNLRPRTRMVVFLLALLSGGYAKANWDYTYRSTQLASKLNTFLELRGVVMEEPKIYPRRVVYLLEAWEIKQKDDQRKVKEKVEVVQYFQRGKAPPCYRYGDVLKVQGRLELPTTARNPGEFDYRAYLARRYIYTQVIVDNPNNITKIGEVSGYPWWRLALKAKERARTAITSALPPRFSGLLLALLFGDKEKLEQGDVDVFKTLGVMHVFAVSGLHVGFVLLFLMGLAGFMGLHLGTAVTISIAGLLFYAALAGFSPSITRAVIMGNLGLYAYLKRQKFYFYTSLSLAAFLILLFQPRSLYDTGFQLSFLATWGLVYFYPLGDGLLGWLPSWRRYLIVPLAAQIAVLPLTAYYFNLLPLLSLPANLITVALTGVVTLLGLASFLAAQVSLVAGQALAATTEPLLALLLYVLYKLGSLPGAALPVPTPSLAWIVGYYTVLILLREIYVRWEHPRLLWWRTRYLKAKALPKIIGFLVLITGSIFFFWSPSQDRELQVTFLDVGQGDAIYIRTPAGKHVLIDGGGRPEEDMGKEVGEKVVIPFLRHQGIRKLDVIISTHPDADHMGGLLAVVNKIPVSLVVVPPLKGKFLYEYAPLLERLRANNIPWSEAVRGDRLRLDDSVEVIFFNPAGVIPETRSSDNNYSLVTRFQYGHIGFLFSGDIEAEAMEDILKSGLDMASTVFQVPHHGSRFGLHEKFLEEVGPALVVISVGVKNSFGHPSHESIDYWQSKGIPILRTDQQGAITFFSNGWELKIKTRGQDLKIPAVLKGSRVLSPEGPRL</sequence>
<dbReference type="InterPro" id="IPR036866">
    <property type="entry name" value="RibonucZ/Hydroxyglut_hydro"/>
</dbReference>
<feature type="transmembrane region" description="Helical" evidence="6">
    <location>
        <begin position="383"/>
        <end position="402"/>
    </location>
</feature>
<evidence type="ECO:0000313" key="8">
    <source>
        <dbReference type="EMBL" id="SMB92897.1"/>
    </source>
</evidence>
<feature type="transmembrane region" description="Helical" evidence="6">
    <location>
        <begin position="6"/>
        <end position="25"/>
    </location>
</feature>
<evidence type="ECO:0000256" key="5">
    <source>
        <dbReference type="ARBA" id="ARBA00023136"/>
    </source>
</evidence>
<feature type="transmembrane region" description="Helical" evidence="6">
    <location>
        <begin position="414"/>
        <end position="439"/>
    </location>
</feature>
<dbReference type="AlphaFoldDB" id="A0A1W1VHP9"/>
<gene>
    <name evidence="8" type="ORF">SAMN00808754_0735</name>
</gene>
<dbReference type="InterPro" id="IPR052159">
    <property type="entry name" value="Competence_DNA_uptake"/>
</dbReference>
<feature type="transmembrane region" description="Helical" evidence="6">
    <location>
        <begin position="327"/>
        <end position="343"/>
    </location>
</feature>
<dbReference type="GO" id="GO:0030420">
    <property type="term" value="P:establishment of competence for transformation"/>
    <property type="evidence" value="ECO:0007669"/>
    <property type="project" value="InterPro"/>
</dbReference>
<feature type="transmembrane region" description="Helical" evidence="6">
    <location>
        <begin position="355"/>
        <end position="376"/>
    </location>
</feature>
<comment type="subcellular location">
    <subcellularLocation>
        <location evidence="1">Cell membrane</location>
        <topology evidence="1">Multi-pass membrane protein</topology>
    </subcellularLocation>
</comment>
<feature type="transmembrane region" description="Helical" evidence="6">
    <location>
        <begin position="255"/>
        <end position="276"/>
    </location>
</feature>
<dbReference type="InterPro" id="IPR004477">
    <property type="entry name" value="ComEC_N"/>
</dbReference>
<dbReference type="EMBL" id="LT838272">
    <property type="protein sequence ID" value="SMB92897.1"/>
    <property type="molecule type" value="Genomic_DNA"/>
</dbReference>
<reference evidence="8 9" key="1">
    <citation type="submission" date="2017-04" db="EMBL/GenBank/DDBJ databases">
        <authorList>
            <person name="Afonso C.L."/>
            <person name="Miller P.J."/>
            <person name="Scott M.A."/>
            <person name="Spackman E."/>
            <person name="Goraichik I."/>
            <person name="Dimitrov K.M."/>
            <person name="Suarez D.L."/>
            <person name="Swayne D.E."/>
        </authorList>
    </citation>
    <scope>NUCLEOTIDE SEQUENCE [LARGE SCALE GENOMIC DNA]</scope>
    <source>
        <strain evidence="8 9">ToBE</strain>
    </source>
</reference>
<dbReference type="InterPro" id="IPR004797">
    <property type="entry name" value="Competence_ComEC/Rec2"/>
</dbReference>
<dbReference type="SUPFAM" id="SSF56281">
    <property type="entry name" value="Metallo-hydrolase/oxidoreductase"/>
    <property type="match status" value="1"/>
</dbReference>
<proteinExistence type="predicted"/>
<evidence type="ECO:0000256" key="4">
    <source>
        <dbReference type="ARBA" id="ARBA00022989"/>
    </source>
</evidence>
<feature type="transmembrane region" description="Helical" evidence="6">
    <location>
        <begin position="283"/>
        <end position="300"/>
    </location>
</feature>
<dbReference type="Pfam" id="PF13567">
    <property type="entry name" value="DUF4131"/>
    <property type="match status" value="1"/>
</dbReference>
<dbReference type="Pfam" id="PF00753">
    <property type="entry name" value="Lactamase_B"/>
    <property type="match status" value="1"/>
</dbReference>
<dbReference type="Pfam" id="PF03772">
    <property type="entry name" value="Competence"/>
    <property type="match status" value="1"/>
</dbReference>
<evidence type="ECO:0000256" key="3">
    <source>
        <dbReference type="ARBA" id="ARBA00022692"/>
    </source>
</evidence>
<dbReference type="Proteomes" id="UP000192569">
    <property type="component" value="Chromosome I"/>
</dbReference>
<dbReference type="InterPro" id="IPR035681">
    <property type="entry name" value="ComA-like_MBL"/>
</dbReference>
<dbReference type="PANTHER" id="PTHR30619">
    <property type="entry name" value="DNA INTERNALIZATION/COMPETENCE PROTEIN COMEC/REC2"/>
    <property type="match status" value="1"/>
</dbReference>
<dbReference type="GO" id="GO:0005886">
    <property type="term" value="C:plasma membrane"/>
    <property type="evidence" value="ECO:0007669"/>
    <property type="project" value="UniProtKB-SubCell"/>
</dbReference>